<organism evidence="2 3">
    <name type="scientific">Vreelandella janggokensis</name>
    <dbReference type="NCBI Taxonomy" id="370767"/>
    <lineage>
        <taxon>Bacteria</taxon>
        <taxon>Pseudomonadati</taxon>
        <taxon>Pseudomonadota</taxon>
        <taxon>Gammaproteobacteria</taxon>
        <taxon>Oceanospirillales</taxon>
        <taxon>Halomonadaceae</taxon>
        <taxon>Vreelandella</taxon>
    </lineage>
</organism>
<keyword evidence="3" id="KW-1185">Reference proteome</keyword>
<sequence length="258" mass="28971">MTTEIRTFNTSNHIAGLDLNIRVVDQDGEPWFVSMDVRSVLGLNGANSGSPLQSLDSDEKQIVEKKSDLAASLPDLFPGRTARIALISESGLYNLIMRSDKPQAKPFKDWVTKIVLPAIRKDGMYVAGENNNANELFMSSRESLARTLSEIADVVESRHVDVKRTIYRLMTNEVIRGYAPMAYTHPQNGRQYNEFRVNQRDSYVIVAQLSPEFTARLVDRWQELEKQVAQPQVPQSFAQASRLAADTLSSLLSRGLIQ</sequence>
<dbReference type="Pfam" id="PF02498">
    <property type="entry name" value="Bro-N"/>
    <property type="match status" value="1"/>
</dbReference>
<dbReference type="Pfam" id="PF09669">
    <property type="entry name" value="Phage_pRha"/>
    <property type="match status" value="1"/>
</dbReference>
<gene>
    <name evidence="2" type="ORF">L0635_04525</name>
</gene>
<comment type="caution">
    <text evidence="2">The sequence shown here is derived from an EMBL/GenBank/DDBJ whole genome shotgun (WGS) entry which is preliminary data.</text>
</comment>
<dbReference type="SMART" id="SM01040">
    <property type="entry name" value="Bro-N"/>
    <property type="match status" value="1"/>
</dbReference>
<dbReference type="Proteomes" id="UP001321125">
    <property type="component" value="Unassembled WGS sequence"/>
</dbReference>
<dbReference type="InterPro" id="IPR003497">
    <property type="entry name" value="BRO_N_domain"/>
</dbReference>
<evidence type="ECO:0000313" key="3">
    <source>
        <dbReference type="Proteomes" id="UP001321125"/>
    </source>
</evidence>
<evidence type="ECO:0000259" key="1">
    <source>
        <dbReference type="PROSITE" id="PS51750"/>
    </source>
</evidence>
<accession>A0ABT4IRQ4</accession>
<dbReference type="PANTHER" id="PTHR36180">
    <property type="entry name" value="DNA-BINDING PROTEIN-RELATED-RELATED"/>
    <property type="match status" value="1"/>
</dbReference>
<proteinExistence type="predicted"/>
<evidence type="ECO:0000313" key="2">
    <source>
        <dbReference type="EMBL" id="MCZ0926346.1"/>
    </source>
</evidence>
<dbReference type="InterPro" id="IPR014054">
    <property type="entry name" value="Phage_regulatory_Rha"/>
</dbReference>
<dbReference type="PROSITE" id="PS51750">
    <property type="entry name" value="BRO_N"/>
    <property type="match status" value="1"/>
</dbReference>
<dbReference type="RefSeq" id="WP_268901226.1">
    <property type="nucleotide sequence ID" value="NZ_JAKNQT010000001.1"/>
</dbReference>
<name>A0ABT4IRQ4_9GAMM</name>
<dbReference type="PANTHER" id="PTHR36180:SF2">
    <property type="entry name" value="BRO FAMILY PROTEIN"/>
    <property type="match status" value="1"/>
</dbReference>
<reference evidence="2 3" key="1">
    <citation type="submission" date="2022-02" db="EMBL/GenBank/DDBJ databases">
        <title>Study of halophilic communities from a Mexican lake.</title>
        <authorList>
            <person name="Hernandez-Soto L.M."/>
            <person name="Martinez-Abarca F."/>
            <person name="Ramirez-Saad H.C."/>
            <person name="Aguirre-Garrido J.F."/>
        </authorList>
    </citation>
    <scope>NUCLEOTIDE SEQUENCE [LARGE SCALE GENOMIC DNA]</scope>
    <source>
        <strain evidence="2 3">Hjan13</strain>
    </source>
</reference>
<protein>
    <submittedName>
        <fullName evidence="2">Rha family transcriptional regulator</fullName>
    </submittedName>
</protein>
<dbReference type="EMBL" id="JAKNQU010000002">
    <property type="protein sequence ID" value="MCZ0926346.1"/>
    <property type="molecule type" value="Genomic_DNA"/>
</dbReference>
<feature type="domain" description="Bro-N" evidence="1">
    <location>
        <begin position="2"/>
        <end position="123"/>
    </location>
</feature>